<reference evidence="2 3" key="1">
    <citation type="journal article" date="2020" name="Mol. Plant">
        <title>The Chromosome-Based Rubber Tree Genome Provides New Insights into Spurge Genome Evolution and Rubber Biosynthesis.</title>
        <authorList>
            <person name="Liu J."/>
            <person name="Shi C."/>
            <person name="Shi C.C."/>
            <person name="Li W."/>
            <person name="Zhang Q.J."/>
            <person name="Zhang Y."/>
            <person name="Li K."/>
            <person name="Lu H.F."/>
            <person name="Shi C."/>
            <person name="Zhu S.T."/>
            <person name="Xiao Z.Y."/>
            <person name="Nan H."/>
            <person name="Yue Y."/>
            <person name="Zhu X.G."/>
            <person name="Wu Y."/>
            <person name="Hong X.N."/>
            <person name="Fan G.Y."/>
            <person name="Tong Y."/>
            <person name="Zhang D."/>
            <person name="Mao C.L."/>
            <person name="Liu Y.L."/>
            <person name="Hao S.J."/>
            <person name="Liu W.Q."/>
            <person name="Lv M.Q."/>
            <person name="Zhang H.B."/>
            <person name="Liu Y."/>
            <person name="Hu-Tang G.R."/>
            <person name="Wang J.P."/>
            <person name="Wang J.H."/>
            <person name="Sun Y.H."/>
            <person name="Ni S.B."/>
            <person name="Chen W.B."/>
            <person name="Zhang X.C."/>
            <person name="Jiao Y.N."/>
            <person name="Eichler E.E."/>
            <person name="Li G.H."/>
            <person name="Liu X."/>
            <person name="Gao L.Z."/>
        </authorList>
    </citation>
    <scope>NUCLEOTIDE SEQUENCE [LARGE SCALE GENOMIC DNA]</scope>
    <source>
        <strain evidence="3">cv. GT1</strain>
        <tissue evidence="2">Leaf</tissue>
    </source>
</reference>
<dbReference type="Proteomes" id="UP000467840">
    <property type="component" value="Chromosome 14"/>
</dbReference>
<dbReference type="PANTHER" id="PTHR33701:SF2">
    <property type="entry name" value="TRANSMEMBRANE PROTEIN"/>
    <property type="match status" value="1"/>
</dbReference>
<feature type="region of interest" description="Disordered" evidence="1">
    <location>
        <begin position="138"/>
        <end position="176"/>
    </location>
</feature>
<comment type="caution">
    <text evidence="2">The sequence shown here is derived from an EMBL/GenBank/DDBJ whole genome shotgun (WGS) entry which is preliminary data.</text>
</comment>
<sequence length="196" mass="22276">MTAAKEDKRLRWVHAKSLFSSSSRFSHCDMGHLSVKRKKMEVEDSLRTLECLRGRLLAERQASRVAKEEAQLMGPKDQESVTKAQDFEDMKENVQDTAASTQNHSSLPTESSSSTRDTLDANYDSNLKDSLLPQYSYQCTPSCQDSKAETQSYSKLEAPMESNERRSESDNEDYVDNTLALVPVAFEYYGRTHQDQ</sequence>
<protein>
    <submittedName>
        <fullName evidence="2">Uncharacterized protein</fullName>
    </submittedName>
</protein>
<name>A0A6A6ME55_HEVBR</name>
<dbReference type="EMBL" id="JAAGAX010000006">
    <property type="protein sequence ID" value="KAF2311980.1"/>
    <property type="molecule type" value="Genomic_DNA"/>
</dbReference>
<dbReference type="AlphaFoldDB" id="A0A6A6ME55"/>
<feature type="region of interest" description="Disordered" evidence="1">
    <location>
        <begin position="63"/>
        <end position="126"/>
    </location>
</feature>
<accession>A0A6A6ME55</accession>
<feature type="compositionally biased region" description="Polar residues" evidence="1">
    <location>
        <begin position="138"/>
        <end position="154"/>
    </location>
</feature>
<gene>
    <name evidence="2" type="ORF">GH714_027652</name>
</gene>
<feature type="compositionally biased region" description="Basic and acidic residues" evidence="1">
    <location>
        <begin position="63"/>
        <end position="94"/>
    </location>
</feature>
<proteinExistence type="predicted"/>
<evidence type="ECO:0000313" key="3">
    <source>
        <dbReference type="Proteomes" id="UP000467840"/>
    </source>
</evidence>
<organism evidence="2 3">
    <name type="scientific">Hevea brasiliensis</name>
    <name type="common">Para rubber tree</name>
    <name type="synonym">Siphonia brasiliensis</name>
    <dbReference type="NCBI Taxonomy" id="3981"/>
    <lineage>
        <taxon>Eukaryota</taxon>
        <taxon>Viridiplantae</taxon>
        <taxon>Streptophyta</taxon>
        <taxon>Embryophyta</taxon>
        <taxon>Tracheophyta</taxon>
        <taxon>Spermatophyta</taxon>
        <taxon>Magnoliopsida</taxon>
        <taxon>eudicotyledons</taxon>
        <taxon>Gunneridae</taxon>
        <taxon>Pentapetalae</taxon>
        <taxon>rosids</taxon>
        <taxon>fabids</taxon>
        <taxon>Malpighiales</taxon>
        <taxon>Euphorbiaceae</taxon>
        <taxon>Crotonoideae</taxon>
        <taxon>Micrandreae</taxon>
        <taxon>Hevea</taxon>
    </lineage>
</organism>
<evidence type="ECO:0000256" key="1">
    <source>
        <dbReference type="SAM" id="MobiDB-lite"/>
    </source>
</evidence>
<evidence type="ECO:0000313" key="2">
    <source>
        <dbReference type="EMBL" id="KAF2311980.1"/>
    </source>
</evidence>
<dbReference type="PANTHER" id="PTHR33701">
    <property type="entry name" value="TRANSMEMBRANE PROTEIN"/>
    <property type="match status" value="1"/>
</dbReference>
<feature type="compositionally biased region" description="Polar residues" evidence="1">
    <location>
        <begin position="95"/>
        <end position="104"/>
    </location>
</feature>
<feature type="compositionally biased region" description="Low complexity" evidence="1">
    <location>
        <begin position="105"/>
        <end position="114"/>
    </location>
</feature>
<keyword evidence="3" id="KW-1185">Reference proteome</keyword>